<comment type="caution">
    <text evidence="2">The sequence shown here is derived from an EMBL/GenBank/DDBJ whole genome shotgun (WGS) entry which is preliminary data.</text>
</comment>
<feature type="region of interest" description="Disordered" evidence="1">
    <location>
        <begin position="241"/>
        <end position="341"/>
    </location>
</feature>
<dbReference type="EMBL" id="JPOX01000066">
    <property type="protein sequence ID" value="KFX41239.1"/>
    <property type="molecule type" value="Genomic_DNA"/>
</dbReference>
<evidence type="ECO:0000256" key="1">
    <source>
        <dbReference type="SAM" id="MobiDB-lite"/>
    </source>
</evidence>
<feature type="compositionally biased region" description="Polar residues" evidence="1">
    <location>
        <begin position="199"/>
        <end position="215"/>
    </location>
</feature>
<sequence length="541" mass="61292">MDDLRVTWTRTNLSTKKLWTEEEIFRFERFQLKLSLILKNGSLSVPALTVSVPHPTSSYFPPSAFRNNSRLQTQFLEDYHHGNLPEYLVRSLKANPEHARGVSQFLEGYQRLVHIAAENPNVHFYFFRNTVDSTIVWPASLLQDTFLTEPDRVRNASRTDQGMPDIQDEPLNDCPPSDGLIDWSEWLDSSDLNWADEIPSSTVPQSPEGNHSATVGSIDYAMGANDEITIQESISQTMNDVSGIGEGFIPQSEPNQSPGCDNADLPALPANYPAPVKKGAPSKNLLRSKTGHSKRKRKAKRDRSSTQANDTHKGALKLKCSDDRKATPETSGTYQLAGPSRSDLRHSNYSHMWSLFGPNSDSALDEDHLMDIFTLATLVVRPELASFLESSCHLWQTGRFWNPDPLRLPTTMNLPTDKSCHSILQYLWDLKGEAQIKGDAQINVIRRRFAQVNFHLSFVRCQKEKEKNQCDRKNHKPSSHVLDDYMGLIDRDGGHPGCPPKKFRQFVINSNSWGKKWLLVSHYVGWGSLIVWNNIDTKMYE</sequence>
<dbReference type="HOGENOM" id="CLU_031994_0_0_1"/>
<reference key="1">
    <citation type="journal article" date="2014" name="PLoS Genet.">
        <title>Signature Gene Expression Reveals Novel Clues to the Molecular Mechanisms of Dimorphic Transition in Penicillium marneffei.</title>
        <authorList>
            <person name="Yang E."/>
            <person name="Wang G."/>
            <person name="Cai J."/>
            <person name="Woo P.C."/>
            <person name="Lau S.K."/>
            <person name="Yuen K.-Y."/>
            <person name="Chow W.-N."/>
            <person name="Lin X."/>
        </authorList>
    </citation>
    <scope>NUCLEOTIDE SEQUENCE [LARGE SCALE GENOMIC DNA]</scope>
    <source>
        <strain>PM1</strain>
    </source>
</reference>
<dbReference type="AlphaFoldDB" id="A0A093UU59"/>
<protein>
    <submittedName>
        <fullName evidence="2">Uncharacterized protein</fullName>
    </submittedName>
</protein>
<reference evidence="2" key="2">
    <citation type="journal article" date="2014" name="PLoS Genet.">
        <title>Signature gene expression reveals novel clues to the molecular mechanisms of dimorphic transition in Penicillium marneffei.</title>
        <authorList>
            <person name="Yang E."/>
            <person name="Wang G."/>
            <person name="Cai J."/>
            <person name="Woo P.C."/>
            <person name="Lau S.K."/>
            <person name="Yuen K.-Y."/>
            <person name="Chow W.-N."/>
            <person name="Lin X."/>
        </authorList>
    </citation>
    <scope>NUCLEOTIDE SEQUENCE</scope>
    <source>
        <strain evidence="2">PM1</strain>
    </source>
</reference>
<feature type="region of interest" description="Disordered" evidence="1">
    <location>
        <begin position="195"/>
        <end position="215"/>
    </location>
</feature>
<accession>A0A093UU59</accession>
<evidence type="ECO:0000313" key="2">
    <source>
        <dbReference type="EMBL" id="KFX41239.1"/>
    </source>
</evidence>
<feature type="compositionally biased region" description="Basic residues" evidence="1">
    <location>
        <begin position="289"/>
        <end position="301"/>
    </location>
</feature>
<proteinExistence type="predicted"/>
<organism evidence="2">
    <name type="scientific">Talaromyces marneffei PM1</name>
    <dbReference type="NCBI Taxonomy" id="1077442"/>
    <lineage>
        <taxon>Eukaryota</taxon>
        <taxon>Fungi</taxon>
        <taxon>Dikarya</taxon>
        <taxon>Ascomycota</taxon>
        <taxon>Pezizomycotina</taxon>
        <taxon>Eurotiomycetes</taxon>
        <taxon>Eurotiomycetidae</taxon>
        <taxon>Eurotiales</taxon>
        <taxon>Trichocomaceae</taxon>
        <taxon>Talaromyces</taxon>
        <taxon>Talaromyces sect. Talaromyces</taxon>
    </lineage>
</organism>
<gene>
    <name evidence="2" type="ORF">GQ26_0660240</name>
</gene>
<name>A0A093UU59_TALMA</name>